<protein>
    <submittedName>
        <fullName evidence="1">Uncharacterized protein</fullName>
    </submittedName>
</protein>
<accession>A0ACC0VTI7</accession>
<evidence type="ECO:0000313" key="2">
    <source>
        <dbReference type="Proteomes" id="UP001163321"/>
    </source>
</evidence>
<keyword evidence="2" id="KW-1185">Reference proteome</keyword>
<proteinExistence type="predicted"/>
<organism evidence="1 2">
    <name type="scientific">Peronosclerospora sorghi</name>
    <dbReference type="NCBI Taxonomy" id="230839"/>
    <lineage>
        <taxon>Eukaryota</taxon>
        <taxon>Sar</taxon>
        <taxon>Stramenopiles</taxon>
        <taxon>Oomycota</taxon>
        <taxon>Peronosporomycetes</taxon>
        <taxon>Peronosporales</taxon>
        <taxon>Peronosporaceae</taxon>
        <taxon>Peronosclerospora</taxon>
    </lineage>
</organism>
<gene>
    <name evidence="1" type="ORF">PsorP6_010398</name>
</gene>
<reference evidence="1 2" key="1">
    <citation type="journal article" date="2022" name="bioRxiv">
        <title>The genome of the oomycete Peronosclerospora sorghi, a cosmopolitan pathogen of maize and sorghum, is inflated with dispersed pseudogenes.</title>
        <authorList>
            <person name="Fletcher K."/>
            <person name="Martin F."/>
            <person name="Isakeit T."/>
            <person name="Cavanaugh K."/>
            <person name="Magill C."/>
            <person name="Michelmore R."/>
        </authorList>
    </citation>
    <scope>NUCLEOTIDE SEQUENCE [LARGE SCALE GENOMIC DNA]</scope>
    <source>
        <strain evidence="1">P6</strain>
    </source>
</reference>
<name>A0ACC0VTI7_9STRA</name>
<evidence type="ECO:0000313" key="1">
    <source>
        <dbReference type="EMBL" id="KAI9909802.1"/>
    </source>
</evidence>
<sequence length="368" mass="41546">MGFGRQNEFSIEIDLDMSKKGFPVKLDTIAGIDCHCMCNSESRILYVETVEFNSLCISSKVEVIVEAMCQATITLMGFFTLSRTEAEKAQRQAIKELEREAKAQRKCAAKERKAQQARVKQEQKEAKCLEKHLQRQAKQQQKEAKKRYREAAKAARKTTKTRRRMARKAEKEHARALRQQATGADTVVAPPFKKSAGCVVCGKRFGQALHRRRHHCRQCRESCCLQCMSRTRYVVPLYALHKPQKVCVVCETLVFNGAEARREPADALNALAGMTHTSTSRRPHSAPLPSTTGVPITLPSTQRARSRSSKSRSGSLWMLPIRPLLRKKSSAERLRNRTMDLDLQIDKRALMSGRVIHVQPQTIASTAS</sequence>
<comment type="caution">
    <text evidence="1">The sequence shown here is derived from an EMBL/GenBank/DDBJ whole genome shotgun (WGS) entry which is preliminary data.</text>
</comment>
<dbReference type="EMBL" id="CM047585">
    <property type="protein sequence ID" value="KAI9909802.1"/>
    <property type="molecule type" value="Genomic_DNA"/>
</dbReference>
<dbReference type="Proteomes" id="UP001163321">
    <property type="component" value="Chromosome 6"/>
</dbReference>